<evidence type="ECO:0000313" key="2">
    <source>
        <dbReference type="Proteomes" id="UP001732700"/>
    </source>
</evidence>
<reference evidence="1" key="1">
    <citation type="submission" date="2021-05" db="EMBL/GenBank/DDBJ databases">
        <authorList>
            <person name="Scholz U."/>
            <person name="Mascher M."/>
            <person name="Fiebig A."/>
        </authorList>
    </citation>
    <scope>NUCLEOTIDE SEQUENCE [LARGE SCALE GENOMIC DNA]</scope>
</reference>
<keyword evidence="2" id="KW-1185">Reference proteome</keyword>
<reference evidence="1" key="2">
    <citation type="submission" date="2025-09" db="UniProtKB">
        <authorList>
            <consortium name="EnsemblPlants"/>
        </authorList>
    </citation>
    <scope>IDENTIFICATION</scope>
</reference>
<evidence type="ECO:0000313" key="1">
    <source>
        <dbReference type="EnsemblPlants" id="AVESA.00010b.r2.7CG0688000.1.CDS"/>
    </source>
</evidence>
<dbReference type="Proteomes" id="UP001732700">
    <property type="component" value="Chromosome 7C"/>
</dbReference>
<organism evidence="1 2">
    <name type="scientific">Avena sativa</name>
    <name type="common">Oat</name>
    <dbReference type="NCBI Taxonomy" id="4498"/>
    <lineage>
        <taxon>Eukaryota</taxon>
        <taxon>Viridiplantae</taxon>
        <taxon>Streptophyta</taxon>
        <taxon>Embryophyta</taxon>
        <taxon>Tracheophyta</taxon>
        <taxon>Spermatophyta</taxon>
        <taxon>Magnoliopsida</taxon>
        <taxon>Liliopsida</taxon>
        <taxon>Poales</taxon>
        <taxon>Poaceae</taxon>
        <taxon>BOP clade</taxon>
        <taxon>Pooideae</taxon>
        <taxon>Poodae</taxon>
        <taxon>Poeae</taxon>
        <taxon>Poeae Chloroplast Group 1 (Aveneae type)</taxon>
        <taxon>Aveninae</taxon>
        <taxon>Avena</taxon>
    </lineage>
</organism>
<proteinExistence type="predicted"/>
<accession>A0ACD6A231</accession>
<protein>
    <submittedName>
        <fullName evidence="1">Uncharacterized protein</fullName>
    </submittedName>
</protein>
<name>A0ACD6A231_AVESA</name>
<sequence>MQLGEGTSNHHQKLRKLNTTRGTVVHYTSLYSSSWYQTPASPLVYNRSLPLLAVAGVMTPPTPPPPPPPAGRGLTGAFSPSSSTSLLTPSALAQAADGGANAALVPTAAPPAAAQPAPVPAPSPLSSVYINQHVPIVLSLNPPNYSQWRTLFEVTFSKYGVAAHLDGPARRHDPAWVQDDAHLLSWLYNRVSPEIFGLIHRRGATAAEVWGSISTLFLDNSEHQAVYLSTEFRSAMQGSSSIISYFARLKELADRLADLGEPIGDRAQVLNMFRGLHPRFQYAIPILTMQTPFPSFLRARAFLLVEESRLNAAEGSSDTALHAGRAPSNPTNNNGGGRQGNSGGRHDNGGARTNSGGGRNGNGKWKGKAKVVDHSGEGSSSSGGGGSSSSNTQARFGAPVVLPQPAANPWTGMVHAWPMPWRPHTPGSGILGPRPGAPPPFAGSTTHYGAPPAPAPGNPAWDQTALIQALNAMGIQQQQPQVPGADWYLDTGASSHMSSSPGNLDSLCPSSSSRIVVGDGSSLAVSHTGRLTIPTSSSPLQLRHVLVSPKLIKNLISVKALCRDNPVTIEFDALGFSIKDRRTRRVILRCDSGGDLYPVTPPTVHRALAAVSTDLWHERLGHPGRDALTRALRQADPAHTGAPSLTCQACRLGKSVRLSFSDSDHVSHFPFQLVHCDVWTSPVISLSGCKYYLVLLDDYSHFTWTFSLRQKSDVLATIRTFHTFVQRHFHLPILTLQTDNGPSYWAEALNTATFLLNRRPCRPRHQQTPFLLLYGVDPDYSALRVFGCLCFPNISATAAHKLAPRSAPCVFVGYSADHKGYRCLNRATGRVIISRHVQFDEHQFPFRGMHSTTPLPTDDDDYVPPVVLPPAPPPAGSPPASPHAPTSGWLPHQPASPRTPASSHATPARSASPVSPASSELPTTPPPASLPRVVTRAQLGVFKPNPKYMSTPSPPLAPASPPHRVITRAQVGTFKPNPKYAHLATDSTIISPIPKTVRTALRDSRWLTAMQEEYRALMANQTWTLVPRPPGANIVTGKWLFRHKLRADGSLERYKARWVVRGFTQRPGVDFDETFSPVVKSATIRAVLAIAAARDWPVHQMDVNNAFLHGRLAERVYCQQPAGFVDEHHPDFVCLLDKSLYGLKQAPRAWFDRFATFLRTLGFTAARSDPSLFVLHAGNNTAYLLLYVDDIVLTASSITLLQQLQQHLFAEFSMKDLGPLHYFLGISVHRTSGGFFLSQRKYADELLDRANMSSCKSVTTPVDTRAKLSASDGQPVTDRSEYRSLVGALQYITMTRPDLAYAVQQACLHMHDPRDQHLALVKRILRYLRGTTKLGLHIRRSAHLDLVAYSDADWAGCPDTRRSTSGYAIFLGDSLVSWSSKRQPTVSRSSAEAEYRAVANAVAECCWLRQLLGELRAPVPKASVVYCDNISSVYMAANPVHHRRTKHIELDIHFVREKVALGQLRVLHVPTTQQFADVMTKGLPTAAFQEFRSSLCIRPPDDTAAAVY</sequence>
<dbReference type="EnsemblPlants" id="AVESA.00010b.r2.7CG0688000.1">
    <property type="protein sequence ID" value="AVESA.00010b.r2.7CG0688000.1.CDS"/>
    <property type="gene ID" value="AVESA.00010b.r2.7CG0688000"/>
</dbReference>